<comment type="caution">
    <text evidence="1">The sequence shown here is derived from an EMBL/GenBank/DDBJ whole genome shotgun (WGS) entry which is preliminary data.</text>
</comment>
<gene>
    <name evidence="1" type="ORF">LCGC14_1091960</name>
</gene>
<dbReference type="EMBL" id="LAZR01004859">
    <property type="protein sequence ID" value="KKN04962.1"/>
    <property type="molecule type" value="Genomic_DNA"/>
</dbReference>
<proteinExistence type="predicted"/>
<evidence type="ECO:0000313" key="1">
    <source>
        <dbReference type="EMBL" id="KKN04962.1"/>
    </source>
</evidence>
<sequence>MTERAWKGMHRLLHKGSHALEINTPVRLIPEKAYQRALSCVNDCAGIANTEAIPEVVRFINHIADEECCLKQAGNIRNCIEQSESPCESCYAKALLEKLNGEESK</sequence>
<reference evidence="1" key="1">
    <citation type="journal article" date="2015" name="Nature">
        <title>Complex archaea that bridge the gap between prokaryotes and eukaryotes.</title>
        <authorList>
            <person name="Spang A."/>
            <person name="Saw J.H."/>
            <person name="Jorgensen S.L."/>
            <person name="Zaremba-Niedzwiedzka K."/>
            <person name="Martijn J."/>
            <person name="Lind A.E."/>
            <person name="van Eijk R."/>
            <person name="Schleper C."/>
            <person name="Guy L."/>
            <person name="Ettema T.J."/>
        </authorList>
    </citation>
    <scope>NUCLEOTIDE SEQUENCE</scope>
</reference>
<protein>
    <submittedName>
        <fullName evidence="1">Uncharacterized protein</fullName>
    </submittedName>
</protein>
<name>A0A0F9MZS9_9ZZZZ</name>
<accession>A0A0F9MZS9</accession>
<dbReference type="AlphaFoldDB" id="A0A0F9MZS9"/>
<organism evidence="1">
    <name type="scientific">marine sediment metagenome</name>
    <dbReference type="NCBI Taxonomy" id="412755"/>
    <lineage>
        <taxon>unclassified sequences</taxon>
        <taxon>metagenomes</taxon>
        <taxon>ecological metagenomes</taxon>
    </lineage>
</organism>